<evidence type="ECO:0000256" key="1">
    <source>
        <dbReference type="SAM" id="Phobius"/>
    </source>
</evidence>
<dbReference type="EMBL" id="BAEN01000065">
    <property type="protein sequence ID" value="GAC16053.1"/>
    <property type="molecule type" value="Genomic_DNA"/>
</dbReference>
<dbReference type="AlphaFoldDB" id="K6YHF5"/>
<keyword evidence="3" id="KW-1185">Reference proteome</keyword>
<gene>
    <name evidence="2" type="ORF">GLIP_3439</name>
</gene>
<reference evidence="2 3" key="1">
    <citation type="journal article" date="2017" name="Antonie Van Leeuwenhoek">
        <title>Rhizobium rhizosphaerae sp. nov., a novel species isolated from rice rhizosphere.</title>
        <authorList>
            <person name="Zhao J.J."/>
            <person name="Zhang J."/>
            <person name="Zhang R.J."/>
            <person name="Zhang C.W."/>
            <person name="Yin H.Q."/>
            <person name="Zhang X.X."/>
        </authorList>
    </citation>
    <scope>NUCLEOTIDE SEQUENCE [LARGE SCALE GENOMIC DNA]</scope>
    <source>
        <strain evidence="2 3">E3</strain>
    </source>
</reference>
<dbReference type="Proteomes" id="UP000006334">
    <property type="component" value="Unassembled WGS sequence"/>
</dbReference>
<comment type="caution">
    <text evidence="2">The sequence shown here is derived from an EMBL/GenBank/DDBJ whole genome shotgun (WGS) entry which is preliminary data.</text>
</comment>
<sequence length="38" mass="4730">MFSYVFSEIYLYFQCFNFNYYYYFFVAGMIKAILVPLI</sequence>
<keyword evidence="1" id="KW-1133">Transmembrane helix</keyword>
<keyword evidence="1" id="KW-0812">Transmembrane</keyword>
<name>K6YHF5_9ALTE</name>
<keyword evidence="1" id="KW-0472">Membrane</keyword>
<feature type="transmembrane region" description="Helical" evidence="1">
    <location>
        <begin position="20"/>
        <end position="37"/>
    </location>
</feature>
<proteinExistence type="predicted"/>
<dbReference type="STRING" id="1127673.GLIP_3439"/>
<evidence type="ECO:0000313" key="3">
    <source>
        <dbReference type="Proteomes" id="UP000006334"/>
    </source>
</evidence>
<evidence type="ECO:0000313" key="2">
    <source>
        <dbReference type="EMBL" id="GAC16053.1"/>
    </source>
</evidence>
<accession>K6YHF5</accession>
<organism evidence="2 3">
    <name type="scientific">Aliiglaciecola lipolytica E3</name>
    <dbReference type="NCBI Taxonomy" id="1127673"/>
    <lineage>
        <taxon>Bacteria</taxon>
        <taxon>Pseudomonadati</taxon>
        <taxon>Pseudomonadota</taxon>
        <taxon>Gammaproteobacteria</taxon>
        <taxon>Alteromonadales</taxon>
        <taxon>Alteromonadaceae</taxon>
        <taxon>Aliiglaciecola</taxon>
    </lineage>
</organism>
<protein>
    <submittedName>
        <fullName evidence="2">Uncharacterized protein</fullName>
    </submittedName>
</protein>